<dbReference type="AlphaFoldDB" id="A0A0C3EZI0"/>
<protein>
    <submittedName>
        <fullName evidence="1">Uncharacterized protein</fullName>
    </submittedName>
</protein>
<evidence type="ECO:0000313" key="2">
    <source>
        <dbReference type="Proteomes" id="UP000054166"/>
    </source>
</evidence>
<gene>
    <name evidence="1" type="ORF">PILCRDRAFT_15308</name>
</gene>
<name>A0A0C3EZI0_PILCF</name>
<organism evidence="1 2">
    <name type="scientific">Piloderma croceum (strain F 1598)</name>
    <dbReference type="NCBI Taxonomy" id="765440"/>
    <lineage>
        <taxon>Eukaryota</taxon>
        <taxon>Fungi</taxon>
        <taxon>Dikarya</taxon>
        <taxon>Basidiomycota</taxon>
        <taxon>Agaricomycotina</taxon>
        <taxon>Agaricomycetes</taxon>
        <taxon>Agaricomycetidae</taxon>
        <taxon>Atheliales</taxon>
        <taxon>Atheliaceae</taxon>
        <taxon>Piloderma</taxon>
    </lineage>
</organism>
<reference evidence="2" key="2">
    <citation type="submission" date="2015-01" db="EMBL/GenBank/DDBJ databases">
        <title>Evolutionary Origins and Diversification of the Mycorrhizal Mutualists.</title>
        <authorList>
            <consortium name="DOE Joint Genome Institute"/>
            <consortium name="Mycorrhizal Genomics Consortium"/>
            <person name="Kohler A."/>
            <person name="Kuo A."/>
            <person name="Nagy L.G."/>
            <person name="Floudas D."/>
            <person name="Copeland A."/>
            <person name="Barry K.W."/>
            <person name="Cichocki N."/>
            <person name="Veneault-Fourrey C."/>
            <person name="LaButti K."/>
            <person name="Lindquist E.A."/>
            <person name="Lipzen A."/>
            <person name="Lundell T."/>
            <person name="Morin E."/>
            <person name="Murat C."/>
            <person name="Riley R."/>
            <person name="Ohm R."/>
            <person name="Sun H."/>
            <person name="Tunlid A."/>
            <person name="Henrissat B."/>
            <person name="Grigoriev I.V."/>
            <person name="Hibbett D.S."/>
            <person name="Martin F."/>
        </authorList>
    </citation>
    <scope>NUCLEOTIDE SEQUENCE [LARGE SCALE GENOMIC DNA]</scope>
    <source>
        <strain evidence="2">F 1598</strain>
    </source>
</reference>
<dbReference type="Proteomes" id="UP000054166">
    <property type="component" value="Unassembled WGS sequence"/>
</dbReference>
<reference evidence="1 2" key="1">
    <citation type="submission" date="2014-04" db="EMBL/GenBank/DDBJ databases">
        <authorList>
            <consortium name="DOE Joint Genome Institute"/>
            <person name="Kuo A."/>
            <person name="Tarkka M."/>
            <person name="Buscot F."/>
            <person name="Kohler A."/>
            <person name="Nagy L.G."/>
            <person name="Floudas D."/>
            <person name="Copeland A."/>
            <person name="Barry K.W."/>
            <person name="Cichocki N."/>
            <person name="Veneault-Fourrey C."/>
            <person name="LaButti K."/>
            <person name="Lindquist E.A."/>
            <person name="Lipzen A."/>
            <person name="Lundell T."/>
            <person name="Morin E."/>
            <person name="Murat C."/>
            <person name="Sun H."/>
            <person name="Tunlid A."/>
            <person name="Henrissat B."/>
            <person name="Grigoriev I.V."/>
            <person name="Hibbett D.S."/>
            <person name="Martin F."/>
            <person name="Nordberg H.P."/>
            <person name="Cantor M.N."/>
            <person name="Hua S.X."/>
        </authorList>
    </citation>
    <scope>NUCLEOTIDE SEQUENCE [LARGE SCALE GENOMIC DNA]</scope>
    <source>
        <strain evidence="1 2">F 1598</strain>
    </source>
</reference>
<keyword evidence="2" id="KW-1185">Reference proteome</keyword>
<evidence type="ECO:0000313" key="1">
    <source>
        <dbReference type="EMBL" id="KIM73339.1"/>
    </source>
</evidence>
<sequence length="56" mass="6301">MLQVPGREPPHPIFTGTSSPSLQLAMHICIYMYYEGKVGSRLTLSSQIPSPRLWDL</sequence>
<accession>A0A0C3EZI0</accession>
<dbReference type="HOGENOM" id="CLU_3015024_0_0_1"/>
<dbReference type="EMBL" id="KN833085">
    <property type="protein sequence ID" value="KIM73339.1"/>
    <property type="molecule type" value="Genomic_DNA"/>
</dbReference>
<proteinExistence type="predicted"/>
<dbReference type="InParanoid" id="A0A0C3EZI0"/>